<dbReference type="STRING" id="1088818.A0A2I0A4N2"/>
<name>A0A2I0A4N2_9ASPA</name>
<dbReference type="PROSITE" id="PS50985">
    <property type="entry name" value="GRAS"/>
    <property type="match status" value="1"/>
</dbReference>
<dbReference type="AlphaFoldDB" id="A0A2I0A4N2"/>
<evidence type="ECO:0000256" key="1">
    <source>
        <dbReference type="ARBA" id="ARBA00023015"/>
    </source>
</evidence>
<keyword evidence="2" id="KW-0804">Transcription</keyword>
<evidence type="ECO:0000256" key="3">
    <source>
        <dbReference type="PROSITE-ProRule" id="PRU01191"/>
    </source>
</evidence>
<protein>
    <submittedName>
        <fullName evidence="4">Scarecrow-like protein 18</fullName>
    </submittedName>
</protein>
<comment type="caution">
    <text evidence="3">Lacks conserved residue(s) required for the propagation of feature annotation.</text>
</comment>
<comment type="similarity">
    <text evidence="3">Belongs to the GRAS family.</text>
</comment>
<dbReference type="InterPro" id="IPR005202">
    <property type="entry name" value="TF_GRAS"/>
</dbReference>
<feature type="region of interest" description="SAW" evidence="3">
    <location>
        <begin position="312"/>
        <end position="386"/>
    </location>
</feature>
<dbReference type="OrthoDB" id="1882904at2759"/>
<keyword evidence="5" id="KW-1185">Reference proteome</keyword>
<dbReference type="PANTHER" id="PTHR31636">
    <property type="entry name" value="OSJNBA0084A10.13 PROTEIN-RELATED"/>
    <property type="match status" value="1"/>
</dbReference>
<dbReference type="EMBL" id="KZ452023">
    <property type="protein sequence ID" value="PKA50491.1"/>
    <property type="molecule type" value="Genomic_DNA"/>
</dbReference>
<sequence>MLTSFKSHEELHHHLLRPPPHEPAPRPGHHHRLLLHCAELIHSSDFSAARRAVSLLLAASSASGDSADRLNHYFSRALALRLRRLSGLLPPPSPPPPHLASQYFSTQSSHLFFNQLAPFLRFAHLTANQAILESISGHRSIHIVDFDVGHGLQWPPLLQSLADRSDPPAVRITGTGSEPEILFHTCRRLQSFADSLSLKFNFHPLCLPPTASFSFQSEPDELLAVNCILFLHKLPELRRFLRAVKGMNPSVVTVAEREGRRGSPVFLERFAEALTYYSALFESLEATLPPASRERRVVEELVLGREIEGIVAGSEEEGSGETAERWEEEMGASGFVKLPLSAFAVAQAKLLLRLHYPSEGYLLETTKGSIFLGWRNKPLFSVSSWRC</sequence>
<organism evidence="4 5">
    <name type="scientific">Apostasia shenzhenica</name>
    <dbReference type="NCBI Taxonomy" id="1088818"/>
    <lineage>
        <taxon>Eukaryota</taxon>
        <taxon>Viridiplantae</taxon>
        <taxon>Streptophyta</taxon>
        <taxon>Embryophyta</taxon>
        <taxon>Tracheophyta</taxon>
        <taxon>Spermatophyta</taxon>
        <taxon>Magnoliopsida</taxon>
        <taxon>Liliopsida</taxon>
        <taxon>Asparagales</taxon>
        <taxon>Orchidaceae</taxon>
        <taxon>Apostasioideae</taxon>
        <taxon>Apostasia</taxon>
    </lineage>
</organism>
<feature type="short sequence motif" description="LxCxE motif" evidence="3">
    <location>
        <begin position="35"/>
        <end position="39"/>
    </location>
</feature>
<dbReference type="Pfam" id="PF03514">
    <property type="entry name" value="GRAS"/>
    <property type="match status" value="1"/>
</dbReference>
<dbReference type="Proteomes" id="UP000236161">
    <property type="component" value="Unassembled WGS sequence"/>
</dbReference>
<proteinExistence type="inferred from homology"/>
<gene>
    <name evidence="4" type="primary">SCL18</name>
    <name evidence="4" type="ORF">AXF42_Ash013705</name>
</gene>
<evidence type="ECO:0000313" key="4">
    <source>
        <dbReference type="EMBL" id="PKA50491.1"/>
    </source>
</evidence>
<reference evidence="4 5" key="1">
    <citation type="journal article" date="2017" name="Nature">
        <title>The Apostasia genome and the evolution of orchids.</title>
        <authorList>
            <person name="Zhang G.Q."/>
            <person name="Liu K.W."/>
            <person name="Li Z."/>
            <person name="Lohaus R."/>
            <person name="Hsiao Y.Y."/>
            <person name="Niu S.C."/>
            <person name="Wang J.Y."/>
            <person name="Lin Y.C."/>
            <person name="Xu Q."/>
            <person name="Chen L.J."/>
            <person name="Yoshida K."/>
            <person name="Fujiwara S."/>
            <person name="Wang Z.W."/>
            <person name="Zhang Y.Q."/>
            <person name="Mitsuda N."/>
            <person name="Wang M."/>
            <person name="Liu G.H."/>
            <person name="Pecoraro L."/>
            <person name="Huang H.X."/>
            <person name="Xiao X.J."/>
            <person name="Lin M."/>
            <person name="Wu X.Y."/>
            <person name="Wu W.L."/>
            <person name="Chen Y.Y."/>
            <person name="Chang S.B."/>
            <person name="Sakamoto S."/>
            <person name="Ohme-Takagi M."/>
            <person name="Yagi M."/>
            <person name="Zeng S.J."/>
            <person name="Shen C.Y."/>
            <person name="Yeh C.M."/>
            <person name="Luo Y.B."/>
            <person name="Tsai W.C."/>
            <person name="Van de Peer Y."/>
            <person name="Liu Z.J."/>
        </authorList>
    </citation>
    <scope>NUCLEOTIDE SEQUENCE [LARGE SCALE GENOMIC DNA]</scope>
    <source>
        <strain evidence="5">cv. Shenzhen</strain>
        <tissue evidence="4">Stem</tissue>
    </source>
</reference>
<keyword evidence="1" id="KW-0805">Transcription regulation</keyword>
<feature type="region of interest" description="Leucine repeat II (LRII)" evidence="3">
    <location>
        <begin position="184"/>
        <end position="216"/>
    </location>
</feature>
<evidence type="ECO:0000256" key="2">
    <source>
        <dbReference type="ARBA" id="ARBA00023163"/>
    </source>
</evidence>
<accession>A0A2I0A4N2</accession>
<evidence type="ECO:0000313" key="5">
    <source>
        <dbReference type="Proteomes" id="UP000236161"/>
    </source>
</evidence>
<feature type="short sequence motif" description="VHIID" evidence="3">
    <location>
        <begin position="141"/>
        <end position="145"/>
    </location>
</feature>